<keyword evidence="4" id="KW-1185">Reference proteome</keyword>
<keyword evidence="2" id="KW-0808">Transferase</keyword>
<evidence type="ECO:0000313" key="3">
    <source>
        <dbReference type="EMBL" id="AFC87061.1"/>
    </source>
</evidence>
<evidence type="ECO:0000256" key="1">
    <source>
        <dbReference type="ARBA" id="ARBA00022603"/>
    </source>
</evidence>
<dbReference type="STRING" id="767434.Fraau_2719"/>
<dbReference type="KEGG" id="fau:Fraau_2719"/>
<dbReference type="Gene3D" id="3.40.50.12710">
    <property type="match status" value="1"/>
</dbReference>
<accession>H8KZK1</accession>
<dbReference type="InterPro" id="IPR029063">
    <property type="entry name" value="SAM-dependent_MTases_sf"/>
</dbReference>
<dbReference type="RefSeq" id="WP_014404064.1">
    <property type="nucleotide sequence ID" value="NC_017033.1"/>
</dbReference>
<protein>
    <recommendedName>
        <fullName evidence="5">SAM-dependent methyltransferase, MidA family</fullName>
    </recommendedName>
</protein>
<gene>
    <name evidence="3" type="ordered locus">Fraau_2719</name>
</gene>
<dbReference type="PANTHER" id="PTHR12049">
    <property type="entry name" value="PROTEIN ARGININE METHYLTRANSFERASE NDUFAF7, MITOCHONDRIAL"/>
    <property type="match status" value="1"/>
</dbReference>
<evidence type="ECO:0000256" key="2">
    <source>
        <dbReference type="ARBA" id="ARBA00022679"/>
    </source>
</evidence>
<dbReference type="InterPro" id="IPR003788">
    <property type="entry name" value="NDUFAF7"/>
</dbReference>
<dbReference type="eggNOG" id="COG1565">
    <property type="taxonomic scope" value="Bacteria"/>
</dbReference>
<dbReference type="SUPFAM" id="SSF53335">
    <property type="entry name" value="S-adenosyl-L-methionine-dependent methyltransferases"/>
    <property type="match status" value="1"/>
</dbReference>
<dbReference type="OrthoDB" id="9794208at2"/>
<dbReference type="Proteomes" id="UP000005234">
    <property type="component" value="Chromosome"/>
</dbReference>
<keyword evidence="1" id="KW-0489">Methyltransferase</keyword>
<sequence>MQIRLPAPGPDEQAHSLQLRRQIADLIRARGPIPFSSYMEACLYSPGLGYYSAGATKFGAAGDFVTAPELGCLFAGCLADAIAPCLRALAEDSADILELGGGSGALAADLLLALAANGVVPARYRILEPSADLRERQHRHLQACLPEDLLRRVEWLDSPPTVAWRGVLLANEVIDALPATRFAIHAGEVFEEHVDLGSQGGFQTLDLPADGELVAAVRALESTLGRPFADGYRSELRPQLDAWLDAVGGSLRSGLAVWVDYGYPAAEYYLPERDDGTLMAYFRHRAHADAFHLPGLDDLTASVDFSALARAAFAAGFSVELLASQAGWLLASGLQTRFESLYQASDDPRRQMALAGQVRQLTMPEHMGERFQVMLLGRGDTSAFGLQRWASVDQRHRL</sequence>
<dbReference type="GO" id="GO:0032259">
    <property type="term" value="P:methylation"/>
    <property type="evidence" value="ECO:0007669"/>
    <property type="project" value="UniProtKB-KW"/>
</dbReference>
<dbReference type="GO" id="GO:0035243">
    <property type="term" value="F:protein-arginine omega-N symmetric methyltransferase activity"/>
    <property type="evidence" value="ECO:0007669"/>
    <property type="project" value="TreeGrafter"/>
</dbReference>
<dbReference type="PANTHER" id="PTHR12049:SF7">
    <property type="entry name" value="PROTEIN ARGININE METHYLTRANSFERASE NDUFAF7, MITOCHONDRIAL"/>
    <property type="match status" value="1"/>
</dbReference>
<dbReference type="HOGENOM" id="CLU_024840_1_0_6"/>
<organism evidence="3 4">
    <name type="scientific">Frateuria aurantia (strain ATCC 33424 / DSM 6220 / KCTC 2777 / LMG 1558 / NBRC 3245 / NCIMB 13370)</name>
    <name type="common">Acetobacter aurantius</name>
    <dbReference type="NCBI Taxonomy" id="767434"/>
    <lineage>
        <taxon>Bacteria</taxon>
        <taxon>Pseudomonadati</taxon>
        <taxon>Pseudomonadota</taxon>
        <taxon>Gammaproteobacteria</taxon>
        <taxon>Lysobacterales</taxon>
        <taxon>Rhodanobacteraceae</taxon>
        <taxon>Frateuria</taxon>
    </lineage>
</organism>
<dbReference type="Pfam" id="PF02636">
    <property type="entry name" value="Methyltransf_28"/>
    <property type="match status" value="1"/>
</dbReference>
<name>H8KZK1_FRAAD</name>
<reference evidence="3" key="1">
    <citation type="submission" date="2012-02" db="EMBL/GenBank/DDBJ databases">
        <title>The complete genome of Frateuria aurantia DSM 6220.</title>
        <authorList>
            <consortium name="US DOE Joint Genome Institute (JGI-PGF)"/>
            <person name="Lucas S."/>
            <person name="Copeland A."/>
            <person name="Lapidus A."/>
            <person name="Glavina del Rio T."/>
            <person name="Dalin E."/>
            <person name="Tice H."/>
            <person name="Bruce D."/>
            <person name="Goodwin L."/>
            <person name="Pitluck S."/>
            <person name="Peters L."/>
            <person name="Ovchinnikova G."/>
            <person name="Teshima H."/>
            <person name="Kyrpides N."/>
            <person name="Mavromatis K."/>
            <person name="Ivanova N."/>
            <person name="Brettin T."/>
            <person name="Detter J.C."/>
            <person name="Han C."/>
            <person name="Larimer F."/>
            <person name="Land M."/>
            <person name="Hauser L."/>
            <person name="Markowitz V."/>
            <person name="Cheng J.-F."/>
            <person name="Hugenholtz P."/>
            <person name="Woyke T."/>
            <person name="Wu D."/>
            <person name="Brambilla E."/>
            <person name="Klenk H.-P."/>
            <person name="Eisen J.A."/>
        </authorList>
    </citation>
    <scope>NUCLEOTIDE SEQUENCE</scope>
    <source>
        <strain evidence="3">DSM 6220</strain>
    </source>
</reference>
<evidence type="ECO:0008006" key="5">
    <source>
        <dbReference type="Google" id="ProtNLM"/>
    </source>
</evidence>
<evidence type="ECO:0000313" key="4">
    <source>
        <dbReference type="Proteomes" id="UP000005234"/>
    </source>
</evidence>
<dbReference type="AlphaFoldDB" id="H8KZK1"/>
<proteinExistence type="predicted"/>
<dbReference type="InterPro" id="IPR038375">
    <property type="entry name" value="NDUFAF7_sf"/>
</dbReference>
<dbReference type="EMBL" id="CP003350">
    <property type="protein sequence ID" value="AFC87061.1"/>
    <property type="molecule type" value="Genomic_DNA"/>
</dbReference>